<reference evidence="1 2" key="1">
    <citation type="journal article" date="2022" name="bioRxiv">
        <title>The genome of the oomycete Peronosclerospora sorghi, a cosmopolitan pathogen of maize and sorghum, is inflated with dispersed pseudogenes.</title>
        <authorList>
            <person name="Fletcher K."/>
            <person name="Martin F."/>
            <person name="Isakeit T."/>
            <person name="Cavanaugh K."/>
            <person name="Magill C."/>
            <person name="Michelmore R."/>
        </authorList>
    </citation>
    <scope>NUCLEOTIDE SEQUENCE [LARGE SCALE GENOMIC DNA]</scope>
    <source>
        <strain evidence="1">P6</strain>
    </source>
</reference>
<dbReference type="EMBL" id="CM047580">
    <property type="protein sequence ID" value="KAI9923061.1"/>
    <property type="molecule type" value="Genomic_DNA"/>
</dbReference>
<evidence type="ECO:0000313" key="2">
    <source>
        <dbReference type="Proteomes" id="UP001163321"/>
    </source>
</evidence>
<accession>A0ACC0WZD4</accession>
<sequence>MTCTYVNYDPAGRSIQNPNPHLFGYLLYGTVAPREGKVRRHYYLVFSNPKISWTCNSFLTKTKHFDCHSPDRQLLVHEDKSYPT</sequence>
<dbReference type="Proteomes" id="UP001163321">
    <property type="component" value="Chromosome 1"/>
</dbReference>
<evidence type="ECO:0000313" key="1">
    <source>
        <dbReference type="EMBL" id="KAI9923061.1"/>
    </source>
</evidence>
<comment type="caution">
    <text evidence="1">The sequence shown here is derived from an EMBL/GenBank/DDBJ whole genome shotgun (WGS) entry which is preliminary data.</text>
</comment>
<gene>
    <name evidence="1" type="ORF">PsorP6_002195</name>
</gene>
<organism evidence="1 2">
    <name type="scientific">Peronosclerospora sorghi</name>
    <dbReference type="NCBI Taxonomy" id="230839"/>
    <lineage>
        <taxon>Eukaryota</taxon>
        <taxon>Sar</taxon>
        <taxon>Stramenopiles</taxon>
        <taxon>Oomycota</taxon>
        <taxon>Peronosporomycetes</taxon>
        <taxon>Peronosporales</taxon>
        <taxon>Peronosporaceae</taxon>
        <taxon>Peronosclerospora</taxon>
    </lineage>
</organism>
<proteinExistence type="predicted"/>
<keyword evidence="2" id="KW-1185">Reference proteome</keyword>
<protein>
    <submittedName>
        <fullName evidence="1">Uncharacterized protein</fullName>
    </submittedName>
</protein>
<name>A0ACC0WZD4_9STRA</name>